<protein>
    <submittedName>
        <fullName evidence="9">Ubiquitin conjugating enzyme E24</fullName>
    </submittedName>
</protein>
<dbReference type="CDD" id="cd23797">
    <property type="entry name" value="UBCc_UBE2H"/>
    <property type="match status" value="1"/>
</dbReference>
<gene>
    <name evidence="9" type="ORF">AKO1_003008</name>
</gene>
<dbReference type="Proteomes" id="UP001431209">
    <property type="component" value="Unassembled WGS sequence"/>
</dbReference>
<reference evidence="9 10" key="1">
    <citation type="submission" date="2024-03" db="EMBL/GenBank/DDBJ databases">
        <title>The Acrasis kona genome and developmental transcriptomes reveal deep origins of eukaryotic multicellular pathways.</title>
        <authorList>
            <person name="Sheikh S."/>
            <person name="Fu C.-J."/>
            <person name="Brown M.W."/>
            <person name="Baldauf S.L."/>
        </authorList>
    </citation>
    <scope>NUCLEOTIDE SEQUENCE [LARGE SCALE GENOMIC DNA]</scope>
    <source>
        <strain evidence="9 10">ATCC MYA-3509</strain>
    </source>
</reference>
<accession>A0AAW2ZNI2</accession>
<dbReference type="PROSITE" id="PS00183">
    <property type="entry name" value="UBC_1"/>
    <property type="match status" value="1"/>
</dbReference>
<feature type="domain" description="UBC core" evidence="8">
    <location>
        <begin position="7"/>
        <end position="155"/>
    </location>
</feature>
<comment type="similarity">
    <text evidence="6">Belongs to the ubiquitin-conjugating enzyme family.</text>
</comment>
<evidence type="ECO:0000256" key="4">
    <source>
        <dbReference type="ARBA" id="ARBA00022840"/>
    </source>
</evidence>
<dbReference type="GO" id="GO:0140096">
    <property type="term" value="F:catalytic activity, acting on a protein"/>
    <property type="evidence" value="ECO:0007669"/>
    <property type="project" value="UniProtKB-ARBA"/>
</dbReference>
<evidence type="ECO:0000313" key="9">
    <source>
        <dbReference type="EMBL" id="KAL0490523.1"/>
    </source>
</evidence>
<dbReference type="SUPFAM" id="SSF54495">
    <property type="entry name" value="UBC-like"/>
    <property type="match status" value="1"/>
</dbReference>
<comment type="caution">
    <text evidence="9">The sequence shown here is derived from an EMBL/GenBank/DDBJ whole genome shotgun (WGS) entry which is preliminary data.</text>
</comment>
<name>A0AAW2ZNI2_9EUKA</name>
<dbReference type="GO" id="GO:0016740">
    <property type="term" value="F:transferase activity"/>
    <property type="evidence" value="ECO:0007669"/>
    <property type="project" value="UniProtKB-KW"/>
</dbReference>
<organism evidence="9 10">
    <name type="scientific">Acrasis kona</name>
    <dbReference type="NCBI Taxonomy" id="1008807"/>
    <lineage>
        <taxon>Eukaryota</taxon>
        <taxon>Discoba</taxon>
        <taxon>Heterolobosea</taxon>
        <taxon>Tetramitia</taxon>
        <taxon>Eutetramitia</taxon>
        <taxon>Acrasidae</taxon>
        <taxon>Acrasis</taxon>
    </lineage>
</organism>
<dbReference type="Gene3D" id="3.10.110.10">
    <property type="entry name" value="Ubiquitin Conjugating Enzyme"/>
    <property type="match status" value="1"/>
</dbReference>
<dbReference type="Pfam" id="PF00179">
    <property type="entry name" value="UQ_con"/>
    <property type="match status" value="1"/>
</dbReference>
<evidence type="ECO:0000256" key="6">
    <source>
        <dbReference type="RuleBase" id="RU362109"/>
    </source>
</evidence>
<evidence type="ECO:0000256" key="1">
    <source>
        <dbReference type="ARBA" id="ARBA00022679"/>
    </source>
</evidence>
<evidence type="ECO:0000313" key="10">
    <source>
        <dbReference type="Proteomes" id="UP001431209"/>
    </source>
</evidence>
<dbReference type="GO" id="GO:0005524">
    <property type="term" value="F:ATP binding"/>
    <property type="evidence" value="ECO:0007669"/>
    <property type="project" value="UniProtKB-UniRule"/>
</dbReference>
<dbReference type="PROSITE" id="PS50127">
    <property type="entry name" value="UBC_2"/>
    <property type="match status" value="1"/>
</dbReference>
<evidence type="ECO:0000256" key="3">
    <source>
        <dbReference type="ARBA" id="ARBA00022786"/>
    </source>
</evidence>
<evidence type="ECO:0000256" key="2">
    <source>
        <dbReference type="ARBA" id="ARBA00022741"/>
    </source>
</evidence>
<dbReference type="InterPro" id="IPR000608">
    <property type="entry name" value="UBC"/>
</dbReference>
<dbReference type="PANTHER" id="PTHR24068">
    <property type="entry name" value="UBIQUITIN-CONJUGATING ENZYME E2"/>
    <property type="match status" value="1"/>
</dbReference>
<keyword evidence="3 6" id="KW-0833">Ubl conjugation pathway</keyword>
<keyword evidence="10" id="KW-1185">Reference proteome</keyword>
<proteinExistence type="inferred from homology"/>
<feature type="active site" description="Glycyl thioester intermediate" evidence="5">
    <location>
        <position position="92"/>
    </location>
</feature>
<evidence type="ECO:0000259" key="8">
    <source>
        <dbReference type="PROSITE" id="PS50127"/>
    </source>
</evidence>
<dbReference type="SMART" id="SM00212">
    <property type="entry name" value="UBCc"/>
    <property type="match status" value="1"/>
</dbReference>
<dbReference type="AlphaFoldDB" id="A0AAW2ZNI2"/>
<keyword evidence="2 6" id="KW-0547">Nucleotide-binding</keyword>
<evidence type="ECO:0000256" key="7">
    <source>
        <dbReference type="SAM" id="MobiDB-lite"/>
    </source>
</evidence>
<keyword evidence="4 6" id="KW-0067">ATP-binding</keyword>
<sequence length="188" mass="21376">MSSPGKFIGSPTKRREMDLMKLMMSDYKVMMEGDSTSEFFVKFHGPKDTPYEGGVWKVRCILPENYPYKSPSIGFCNTIYHPNVDEISGSVCLDVINQTWSPMFDLINIFEVFLPQLLTYPNPSDPMNGDAASLMIKEPEKFKRKVNDYTQRFAKEADVQFSKMDEDDEDDDLSNASASSGDLADFEL</sequence>
<keyword evidence="1" id="KW-0808">Transferase</keyword>
<dbReference type="InterPro" id="IPR016135">
    <property type="entry name" value="UBQ-conjugating_enzyme/RWD"/>
</dbReference>
<feature type="region of interest" description="Disordered" evidence="7">
    <location>
        <begin position="160"/>
        <end position="188"/>
    </location>
</feature>
<dbReference type="InterPro" id="IPR023313">
    <property type="entry name" value="UBQ-conjugating_AS"/>
</dbReference>
<feature type="compositionally biased region" description="Low complexity" evidence="7">
    <location>
        <begin position="174"/>
        <end position="188"/>
    </location>
</feature>
<dbReference type="FunFam" id="3.10.110.10:FF:000024">
    <property type="entry name" value="Ubiquitin-conjugating enzyme 5, E2"/>
    <property type="match status" value="1"/>
</dbReference>
<dbReference type="EMBL" id="JAOPGA020001692">
    <property type="protein sequence ID" value="KAL0490523.1"/>
    <property type="molecule type" value="Genomic_DNA"/>
</dbReference>
<evidence type="ECO:0000256" key="5">
    <source>
        <dbReference type="PROSITE-ProRule" id="PRU10133"/>
    </source>
</evidence>